<organism evidence="1 2">
    <name type="scientific">Rhodococcus koreensis</name>
    <dbReference type="NCBI Taxonomy" id="99653"/>
    <lineage>
        <taxon>Bacteria</taxon>
        <taxon>Bacillati</taxon>
        <taxon>Actinomycetota</taxon>
        <taxon>Actinomycetes</taxon>
        <taxon>Mycobacteriales</taxon>
        <taxon>Nocardiaceae</taxon>
        <taxon>Rhodococcus</taxon>
    </lineage>
</organism>
<reference evidence="2" key="1">
    <citation type="submission" date="2016-10" db="EMBL/GenBank/DDBJ databases">
        <authorList>
            <person name="Varghese N."/>
            <person name="Submissions S."/>
        </authorList>
    </citation>
    <scope>NUCLEOTIDE SEQUENCE [LARGE SCALE GENOMIC DNA]</scope>
    <source>
        <strain evidence="2">DSM 44498</strain>
    </source>
</reference>
<name>A0A1H4ICN5_9NOCA</name>
<dbReference type="AlphaFoldDB" id="A0A1H4ICN5"/>
<evidence type="ECO:0000313" key="1">
    <source>
        <dbReference type="EMBL" id="SEB31665.1"/>
    </source>
</evidence>
<proteinExistence type="predicted"/>
<dbReference type="Proteomes" id="UP000183561">
    <property type="component" value="Unassembled WGS sequence"/>
</dbReference>
<dbReference type="EMBL" id="FNSV01000002">
    <property type="protein sequence ID" value="SEB31665.1"/>
    <property type="molecule type" value="Genomic_DNA"/>
</dbReference>
<protein>
    <submittedName>
        <fullName evidence="1">Uncharacterized protein</fullName>
    </submittedName>
</protein>
<sequence length="45" mass="4978">MLEGVDLGGYLVEVASGLRQQALEFENADFHFFPLGQPAGELVRR</sequence>
<gene>
    <name evidence="1" type="ORF">SAMN04490239_0407</name>
</gene>
<evidence type="ECO:0000313" key="2">
    <source>
        <dbReference type="Proteomes" id="UP000183561"/>
    </source>
</evidence>
<accession>A0A1H4ICN5</accession>
<keyword evidence="2" id="KW-1185">Reference proteome</keyword>